<evidence type="ECO:0000313" key="2">
    <source>
        <dbReference type="EMBL" id="CAD7080975.1"/>
    </source>
</evidence>
<sequence length="94" mass="10664">MKHFLARFLSTYGKPKSGNTSGPAANRRKGSSRADYSILSQEEAAATIPVIDSSDQEVDEAELEYLTTSHQMIIKRGTYNMRQEFENSYEVRKQ</sequence>
<dbReference type="Proteomes" id="UP000594454">
    <property type="component" value="Chromosome 2"/>
</dbReference>
<accession>A0A7R8UHG9</accession>
<dbReference type="AlphaFoldDB" id="A0A7R8UHG9"/>
<proteinExistence type="predicted"/>
<organism evidence="2 3">
    <name type="scientific">Hermetia illucens</name>
    <name type="common">Black soldier fly</name>
    <dbReference type="NCBI Taxonomy" id="343691"/>
    <lineage>
        <taxon>Eukaryota</taxon>
        <taxon>Metazoa</taxon>
        <taxon>Ecdysozoa</taxon>
        <taxon>Arthropoda</taxon>
        <taxon>Hexapoda</taxon>
        <taxon>Insecta</taxon>
        <taxon>Pterygota</taxon>
        <taxon>Neoptera</taxon>
        <taxon>Endopterygota</taxon>
        <taxon>Diptera</taxon>
        <taxon>Brachycera</taxon>
        <taxon>Stratiomyomorpha</taxon>
        <taxon>Stratiomyidae</taxon>
        <taxon>Hermetiinae</taxon>
        <taxon>Hermetia</taxon>
    </lineage>
</organism>
<dbReference type="EMBL" id="LR899010">
    <property type="protein sequence ID" value="CAD7080975.1"/>
    <property type="molecule type" value="Genomic_DNA"/>
</dbReference>
<evidence type="ECO:0000256" key="1">
    <source>
        <dbReference type="SAM" id="MobiDB-lite"/>
    </source>
</evidence>
<keyword evidence="3" id="KW-1185">Reference proteome</keyword>
<feature type="region of interest" description="Disordered" evidence="1">
    <location>
        <begin position="9"/>
        <end position="35"/>
    </location>
</feature>
<dbReference type="OrthoDB" id="16520at2759"/>
<dbReference type="InParanoid" id="A0A7R8UHG9"/>
<gene>
    <name evidence="2" type="ORF">HERILL_LOCUS4102</name>
</gene>
<name>A0A7R8UHG9_HERIL</name>
<protein>
    <submittedName>
        <fullName evidence="2">Uncharacterized protein</fullName>
    </submittedName>
</protein>
<evidence type="ECO:0000313" key="3">
    <source>
        <dbReference type="Proteomes" id="UP000594454"/>
    </source>
</evidence>
<reference evidence="2 3" key="1">
    <citation type="submission" date="2020-11" db="EMBL/GenBank/DDBJ databases">
        <authorList>
            <person name="Wallbank WR R."/>
            <person name="Pardo Diaz C."/>
            <person name="Kozak K."/>
            <person name="Martin S."/>
            <person name="Jiggins C."/>
            <person name="Moest M."/>
            <person name="Warren A I."/>
            <person name="Generalovic N T."/>
            <person name="Byers J.R.P. K."/>
            <person name="Montejo-Kovacevich G."/>
            <person name="Yen C E."/>
        </authorList>
    </citation>
    <scope>NUCLEOTIDE SEQUENCE [LARGE SCALE GENOMIC DNA]</scope>
</reference>